<dbReference type="PANTHER" id="PTHR46889:SF4">
    <property type="entry name" value="TRANSPOSASE INSO FOR INSERTION SEQUENCE ELEMENT IS911B-RELATED"/>
    <property type="match status" value="1"/>
</dbReference>
<dbReference type="KEGG" id="cuv:CUREI_02050"/>
<accession>A0A077HL83</accession>
<organism evidence="5 8">
    <name type="scientific">Corynebacterium ureicelerivorans</name>
    <dbReference type="NCBI Taxonomy" id="401472"/>
    <lineage>
        <taxon>Bacteria</taxon>
        <taxon>Bacillati</taxon>
        <taxon>Actinomycetota</taxon>
        <taxon>Actinomycetes</taxon>
        <taxon>Mycobacteriales</taxon>
        <taxon>Corynebacteriaceae</taxon>
        <taxon>Corynebacterium</taxon>
    </lineage>
</organism>
<dbReference type="RefSeq" id="WP_038609853.1">
    <property type="nucleotide sequence ID" value="NZ_CP009215.1"/>
</dbReference>
<reference evidence="5 8" key="1">
    <citation type="submission" date="2014-08" db="EMBL/GenBank/DDBJ databases">
        <title>Complete genome sequence of Corynebacterium ureicelerivorans DSM 45051, a lipophilic and urea-splitting isolate from a blood culture of a septicaemia patient.</title>
        <authorList>
            <person name="Tippelt A."/>
            <person name="Albersmeier A."/>
            <person name="Brinkrolf K."/>
            <person name="Ruckert C."/>
            <person name="Tauch A."/>
        </authorList>
    </citation>
    <scope>NUCLEOTIDE SEQUENCE [LARGE SCALE GENOMIC DNA]</scope>
    <source>
        <strain evidence="5 8">IMMIB RIV-2301</strain>
    </source>
</reference>
<dbReference type="GO" id="GO:0003676">
    <property type="term" value="F:nucleic acid binding"/>
    <property type="evidence" value="ECO:0007669"/>
    <property type="project" value="InterPro"/>
</dbReference>
<dbReference type="InterPro" id="IPR050900">
    <property type="entry name" value="Transposase_IS3/IS150/IS904"/>
</dbReference>
<dbReference type="Pfam" id="PF13276">
    <property type="entry name" value="HTH_21"/>
    <property type="match status" value="1"/>
</dbReference>
<evidence type="ECO:0000259" key="2">
    <source>
        <dbReference type="PROSITE" id="PS50994"/>
    </source>
</evidence>
<evidence type="ECO:0000313" key="5">
    <source>
        <dbReference type="EMBL" id="AIL97176.1"/>
    </source>
</evidence>
<dbReference type="PROSITE" id="PS50994">
    <property type="entry name" value="INTEGRASE"/>
    <property type="match status" value="1"/>
</dbReference>
<dbReference type="PANTHER" id="PTHR46889">
    <property type="entry name" value="TRANSPOSASE INSF FOR INSERTION SEQUENCE IS3B-RELATED"/>
    <property type="match status" value="1"/>
</dbReference>
<dbReference type="InterPro" id="IPR012337">
    <property type="entry name" value="RNaseH-like_sf"/>
</dbReference>
<dbReference type="EMBL" id="CP009215">
    <property type="protein sequence ID" value="AIL96255.1"/>
    <property type="molecule type" value="Genomic_DNA"/>
</dbReference>
<sequence>MGYKFSNEFRREAVELYESGLSAAAVFDRLEAAHGVRPSRATLTLWVAAHRHGVDQDLVDDAERVRECAAEVIGRVVASRVVLGATISKVAAEYGCGTTAVSRWVDSFGPKTPLDPSVSFNDVVLATMERVNEHRKNIREQNAARQQAAQAPKLRPVDEWLPGSTPDVNNLPDDPAALKRIIAAQVERDMVKDALLQAAFEQRAGGEAGKDLAPAGQPDLTVRTAAVEILVHAGGVSVRKACRLVGLSKSTFFDRRDQLRRHALRQKRRAELAREITDIVEASGCSYGYRRVHHALAKRGIVVSEKVVNALMGECGLRPKGKRIRRHSSYAGENEHKPENLLLIDPDAQPEQVMYPDGVSTYFKTNALAFDLHHDFYADKPWQKLGTDVTEVNCVDGKLFISPVVDFYDGYIPVVAMSPTPDTGLVMDMMDQLKAHLPEGARPIIHSDRGMLYRTHRWVETITDSSHDTTTCRLCETGQFCPNKWLLIPSLSRKGTSGDNARVEGFFGTMKQECIYGRPETELMTRAEMIRYINRYVDFYNHERLKSTLTEGYTTIAQYRQALSV</sequence>
<evidence type="ECO:0000313" key="8">
    <source>
        <dbReference type="Proteomes" id="UP000028939"/>
    </source>
</evidence>
<evidence type="ECO:0000313" key="7">
    <source>
        <dbReference type="EMBL" id="AIL97543.1"/>
    </source>
</evidence>
<feature type="domain" description="Integrase catalytic" evidence="2">
    <location>
        <begin position="377"/>
        <end position="563"/>
    </location>
</feature>
<proteinExistence type="predicted"/>
<dbReference type="OrthoDB" id="1676087at2"/>
<dbReference type="EMBL" id="CP009215">
    <property type="protein sequence ID" value="AIL97176.1"/>
    <property type="molecule type" value="Genomic_DNA"/>
</dbReference>
<dbReference type="SUPFAM" id="SSF53098">
    <property type="entry name" value="Ribonuclease H-like"/>
    <property type="match status" value="1"/>
</dbReference>
<dbReference type="EMBL" id="CP009215">
    <property type="protein sequence ID" value="AIL97287.1"/>
    <property type="molecule type" value="Genomic_DNA"/>
</dbReference>
<dbReference type="EMBL" id="CP009215">
    <property type="protein sequence ID" value="AIL97543.1"/>
    <property type="molecule type" value="Genomic_DNA"/>
</dbReference>
<gene>
    <name evidence="3" type="ORF">CUREI_02050</name>
    <name evidence="4" type="ORF">CUREI_07320</name>
    <name evidence="5" type="ORF">CUREI_07605</name>
    <name evidence="6" type="ORF">CUREI_08235</name>
    <name evidence="7" type="ORF">CUREI_09870</name>
</gene>
<dbReference type="KEGG" id="cuv:CUREI_07320"/>
<dbReference type="STRING" id="401472.CUREI_02050"/>
<evidence type="ECO:0000313" key="6">
    <source>
        <dbReference type="EMBL" id="AIL97287.1"/>
    </source>
</evidence>
<evidence type="ECO:0000256" key="1">
    <source>
        <dbReference type="ARBA" id="ARBA00002286"/>
    </source>
</evidence>
<name>A0A077HL83_9CORY</name>
<dbReference type="InterPro" id="IPR036397">
    <property type="entry name" value="RNaseH_sf"/>
</dbReference>
<evidence type="ECO:0000313" key="4">
    <source>
        <dbReference type="EMBL" id="AIL97127.1"/>
    </source>
</evidence>
<dbReference type="InterPro" id="IPR025948">
    <property type="entry name" value="HTH-like_dom"/>
</dbReference>
<dbReference type="Proteomes" id="UP000028939">
    <property type="component" value="Chromosome"/>
</dbReference>
<dbReference type="InterPro" id="IPR001584">
    <property type="entry name" value="Integrase_cat-core"/>
</dbReference>
<dbReference type="KEGG" id="cuv:CUREI_09870"/>
<dbReference type="GO" id="GO:0015074">
    <property type="term" value="P:DNA integration"/>
    <property type="evidence" value="ECO:0007669"/>
    <property type="project" value="InterPro"/>
</dbReference>
<dbReference type="HOGENOM" id="CLU_544812_0_0_11"/>
<dbReference type="KEGG" id="cuv:CUREI_07605"/>
<protein>
    <recommendedName>
        <fullName evidence="2">Integrase catalytic domain-containing protein</fullName>
    </recommendedName>
</protein>
<comment type="function">
    <text evidence="1">Involved in the transposition of the insertion sequence.</text>
</comment>
<dbReference type="AlphaFoldDB" id="A0A077HL83"/>
<evidence type="ECO:0000313" key="3">
    <source>
        <dbReference type="EMBL" id="AIL96255.1"/>
    </source>
</evidence>
<keyword evidence="8" id="KW-1185">Reference proteome</keyword>
<dbReference type="Gene3D" id="3.30.420.10">
    <property type="entry name" value="Ribonuclease H-like superfamily/Ribonuclease H"/>
    <property type="match status" value="1"/>
</dbReference>
<dbReference type="KEGG" id="cuv:CUREI_08235"/>
<dbReference type="EMBL" id="CP009215">
    <property type="protein sequence ID" value="AIL97127.1"/>
    <property type="molecule type" value="Genomic_DNA"/>
</dbReference>
<dbReference type="Pfam" id="PF13333">
    <property type="entry name" value="rve_2"/>
    <property type="match status" value="1"/>
</dbReference>